<keyword evidence="4" id="KW-0503">Monooxygenase</keyword>
<evidence type="ECO:0000256" key="2">
    <source>
        <dbReference type="ARBA" id="ARBA00022827"/>
    </source>
</evidence>
<dbReference type="Pfam" id="PF01494">
    <property type="entry name" value="FAD_binding_3"/>
    <property type="match status" value="1"/>
</dbReference>
<evidence type="ECO:0000313" key="6">
    <source>
        <dbReference type="EMBL" id="PNP59967.1"/>
    </source>
</evidence>
<organism evidence="6 7">
    <name type="scientific">Gibberella nygamai</name>
    <name type="common">Bean root rot disease fungus</name>
    <name type="synonym">Fusarium nygamai</name>
    <dbReference type="NCBI Taxonomy" id="42673"/>
    <lineage>
        <taxon>Eukaryota</taxon>
        <taxon>Fungi</taxon>
        <taxon>Dikarya</taxon>
        <taxon>Ascomycota</taxon>
        <taxon>Pezizomycotina</taxon>
        <taxon>Sordariomycetes</taxon>
        <taxon>Hypocreomycetidae</taxon>
        <taxon>Hypocreales</taxon>
        <taxon>Nectriaceae</taxon>
        <taxon>Fusarium</taxon>
        <taxon>Fusarium fujikuroi species complex</taxon>
    </lineage>
</organism>
<dbReference type="PANTHER" id="PTHR46972:SF1">
    <property type="entry name" value="FAD DEPENDENT OXIDOREDUCTASE DOMAIN-CONTAINING PROTEIN"/>
    <property type="match status" value="1"/>
</dbReference>
<dbReference type="SUPFAM" id="SSF51905">
    <property type="entry name" value="FAD/NAD(P)-binding domain"/>
    <property type="match status" value="1"/>
</dbReference>
<protein>
    <recommendedName>
        <fullName evidence="5">FAD-binding domain-containing protein</fullName>
    </recommendedName>
</protein>
<feature type="domain" description="FAD-binding" evidence="5">
    <location>
        <begin position="7"/>
        <end position="328"/>
    </location>
</feature>
<keyword evidence="3" id="KW-0560">Oxidoreductase</keyword>
<evidence type="ECO:0000313" key="7">
    <source>
        <dbReference type="Proteomes" id="UP000236664"/>
    </source>
</evidence>
<dbReference type="InterPro" id="IPR036188">
    <property type="entry name" value="FAD/NAD-bd_sf"/>
</dbReference>
<evidence type="ECO:0000256" key="1">
    <source>
        <dbReference type="ARBA" id="ARBA00022630"/>
    </source>
</evidence>
<evidence type="ECO:0000259" key="5">
    <source>
        <dbReference type="Pfam" id="PF01494"/>
    </source>
</evidence>
<dbReference type="OrthoDB" id="655030at2759"/>
<dbReference type="GO" id="GO:0004497">
    <property type="term" value="F:monooxygenase activity"/>
    <property type="evidence" value="ECO:0007669"/>
    <property type="project" value="UniProtKB-KW"/>
</dbReference>
<dbReference type="AlphaFoldDB" id="A0A2K0UQA9"/>
<reference evidence="6 7" key="1">
    <citation type="submission" date="2017-06" db="EMBL/GenBank/DDBJ databases">
        <title>Genome of Fusarium nygamai isolate CS10214.</title>
        <authorList>
            <person name="Gardiner D.M."/>
            <person name="Obanor F."/>
            <person name="Kazan K."/>
        </authorList>
    </citation>
    <scope>NUCLEOTIDE SEQUENCE [LARGE SCALE GENOMIC DNA]</scope>
    <source>
        <strain evidence="6 7">CS10214</strain>
    </source>
</reference>
<dbReference type="EMBL" id="MTQA01000392">
    <property type="protein sequence ID" value="PNP59967.1"/>
    <property type="molecule type" value="Genomic_DNA"/>
</dbReference>
<dbReference type="Proteomes" id="UP000236664">
    <property type="component" value="Unassembled WGS sequence"/>
</dbReference>
<keyword evidence="7" id="KW-1185">Reference proteome</keyword>
<evidence type="ECO:0000256" key="4">
    <source>
        <dbReference type="ARBA" id="ARBA00023033"/>
    </source>
</evidence>
<evidence type="ECO:0000256" key="3">
    <source>
        <dbReference type="ARBA" id="ARBA00023002"/>
    </source>
</evidence>
<dbReference type="STRING" id="42673.A0A2K0UQA9"/>
<dbReference type="InterPro" id="IPR002938">
    <property type="entry name" value="FAD-bd"/>
</dbReference>
<comment type="caution">
    <text evidence="6">The sequence shown here is derived from an EMBL/GenBank/DDBJ whole genome shotgun (WGS) entry which is preliminary data.</text>
</comment>
<dbReference type="PANTHER" id="PTHR46972">
    <property type="entry name" value="MONOOXYGENASE ASQM-RELATED"/>
    <property type="match status" value="1"/>
</dbReference>
<dbReference type="GO" id="GO:0071949">
    <property type="term" value="F:FAD binding"/>
    <property type="evidence" value="ECO:0007669"/>
    <property type="project" value="InterPro"/>
</dbReference>
<dbReference type="Gene3D" id="3.50.50.60">
    <property type="entry name" value="FAD/NAD(P)-binding domain"/>
    <property type="match status" value="1"/>
</dbReference>
<accession>A0A2K0UQA9</accession>
<dbReference type="PRINTS" id="PR00420">
    <property type="entry name" value="RNGMNOXGNASE"/>
</dbReference>
<keyword evidence="2" id="KW-0274">FAD</keyword>
<gene>
    <name evidence="6" type="ORF">FNYG_14704</name>
</gene>
<proteinExistence type="predicted"/>
<name>A0A2K0UQA9_GIBNY</name>
<sequence length="404" mass="44517">MPRYPRVSIIGAGPVGLTLGRLLQVNSIPFTIYESDSSSETRSQGGTLDLHPASGQLALQKAGLFGKFQSLARYQAQDLKLLDKHGKVHLDFKTPEGFNNRPEIDRPILRKMLLESINPENIMWGHRLEKVAVNKEGVRRLTFDNGHQVETGLLVGADGVRSIVRRELNFAEPEYSGMTMMETRIPKVAADTPEIAGLAGRGSTYALGPGRGLLSQRLGDSSVFLYVALAVSTSWTDDSGINFNNPDEARQQLLTYFEDWSEPLRDLIRTGAGPVTPRQIWHLPLGSRWKPKKGLTLVGDAAHVMSPYAGEGVNLGMLDALELAEAIVKHPADVVRSVKEYERETLFERANTANILARDVLEKSFGSNAPYDFAEMLREIHEGPTVAKKYQERDAKAGNLTASA</sequence>
<keyword evidence="1" id="KW-0285">Flavoprotein</keyword>